<dbReference type="GO" id="GO:0016192">
    <property type="term" value="P:vesicle-mediated transport"/>
    <property type="evidence" value="ECO:0007669"/>
    <property type="project" value="InterPro"/>
</dbReference>
<dbReference type="GO" id="GO:0006886">
    <property type="term" value="P:intracellular protein transport"/>
    <property type="evidence" value="ECO:0007669"/>
    <property type="project" value="InterPro"/>
</dbReference>
<dbReference type="GeneID" id="91088350"/>
<evidence type="ECO:0000256" key="2">
    <source>
        <dbReference type="ARBA" id="ARBA00022448"/>
    </source>
</evidence>
<evidence type="ECO:0000256" key="4">
    <source>
        <dbReference type="ARBA" id="ARBA00023136"/>
    </source>
</evidence>
<keyword evidence="2" id="KW-0813">Transport</keyword>
<protein>
    <recommendedName>
        <fullName evidence="5">Clathrin/coatomer adaptor adaptin-like N-terminal domain-containing protein</fullName>
    </recommendedName>
</protein>
<proteinExistence type="predicted"/>
<dbReference type="KEGG" id="cdep:91088350"/>
<dbReference type="GO" id="GO:0030117">
    <property type="term" value="C:membrane coat"/>
    <property type="evidence" value="ECO:0007669"/>
    <property type="project" value="InterPro"/>
</dbReference>
<dbReference type="InterPro" id="IPR016024">
    <property type="entry name" value="ARM-type_fold"/>
</dbReference>
<evidence type="ECO:0000313" key="7">
    <source>
        <dbReference type="Proteomes" id="UP000094043"/>
    </source>
</evidence>
<keyword evidence="3" id="KW-0653">Protein transport</keyword>
<dbReference type="Proteomes" id="UP000094043">
    <property type="component" value="Chromosome 4"/>
</dbReference>
<reference evidence="6" key="2">
    <citation type="journal article" date="2022" name="Elife">
        <title>Obligate sexual reproduction of a homothallic fungus closely related to the Cryptococcus pathogenic species complex.</title>
        <authorList>
            <person name="Passer A.R."/>
            <person name="Clancey S.A."/>
            <person name="Shea T."/>
            <person name="David-Palma M."/>
            <person name="Averette A.F."/>
            <person name="Boekhout T."/>
            <person name="Porcel B.M."/>
            <person name="Nowrousian M."/>
            <person name="Cuomo C.A."/>
            <person name="Sun S."/>
            <person name="Heitman J."/>
            <person name="Coelho M.A."/>
        </authorList>
    </citation>
    <scope>NUCLEOTIDE SEQUENCE</scope>
    <source>
        <strain evidence="6">CBS 7841</strain>
    </source>
</reference>
<comment type="subcellular location">
    <subcellularLocation>
        <location evidence="1">Endomembrane system</location>
    </subcellularLocation>
</comment>
<reference evidence="6" key="1">
    <citation type="submission" date="2016-06" db="EMBL/GenBank/DDBJ databases">
        <authorList>
            <person name="Cuomo C."/>
            <person name="Litvintseva A."/>
            <person name="Heitman J."/>
            <person name="Chen Y."/>
            <person name="Sun S."/>
            <person name="Springer D."/>
            <person name="Dromer F."/>
            <person name="Young S."/>
            <person name="Zeng Q."/>
            <person name="Chapman S."/>
            <person name="Gujja S."/>
            <person name="Saif S."/>
            <person name="Birren B."/>
        </authorList>
    </citation>
    <scope>NUCLEOTIDE SEQUENCE</scope>
    <source>
        <strain evidence="6">CBS 7841</strain>
    </source>
</reference>
<evidence type="ECO:0000256" key="1">
    <source>
        <dbReference type="ARBA" id="ARBA00004308"/>
    </source>
</evidence>
<dbReference type="RefSeq" id="XP_066069625.1">
    <property type="nucleotide sequence ID" value="XM_066213528.1"/>
</dbReference>
<sequence length="692" mass="77851">MQKASSLPPYLTSGASSRAHHAFLVQLNEAASLQEEDKIIADHIGKVKVLLGSKDQDMRKIAENLIILLHCGILRHDTNDDLNFALVPALQLAAGGRNLSEKRIGYLYLVERLPQDHELQLMLINTIRKDLASHIPAHVLLALHTIVKLPSRDLGPAVEPILVSKAFRRHGCSAIRQRAYECLNSLYFPDGMKAQFTPFPLSMRKLVDAVVYDSDLSVLRVIFVLLRRIIETDPHKIQDENERTYLIENLMDTITDENIVSCQFIVEALKLFKCLLLNGTVKSRTTDKLYEWIQEQINKLSSFEGCKGAFLLEICALSSVLPSIIPCCLEQISDIIHPPSFTSSHTVHQLPSANEHVLALRCLLLLPVKTWDGKLDEAGMGVIMEGVNSADGTIRRLTIRLLNTLSQDITRMILDGYLDSLKTSSNLSLPISIPQNLPDDDKLQLARRETAYRALEVLEVTQADGTVFATELVQIMGILENEEKDNVWDHGFKKTMEHIYHETSQFRDEFITSILESLNVFALDRKPGQMALMIACTVICEFPPSNEIEKGLAVTLLVDSLLSYSGSIQELILATLVSLLAETEEDVFKDRVKQAVKRTEESASIPKYLKKRCTDMLLLLDEKLLPKTIENAKSRSLSDVLASLIYTASWHRKQTSSLPLSSNLLSYRRMLACIENIQHKQRSIKYFSFTVA</sequence>
<evidence type="ECO:0000256" key="3">
    <source>
        <dbReference type="ARBA" id="ARBA00022927"/>
    </source>
</evidence>
<reference evidence="6" key="3">
    <citation type="submission" date="2024-01" db="EMBL/GenBank/DDBJ databases">
        <authorList>
            <person name="Coelho M.A."/>
            <person name="David-Palma M."/>
            <person name="Shea T."/>
            <person name="Sun S."/>
            <person name="Cuomo C.A."/>
            <person name="Heitman J."/>
        </authorList>
    </citation>
    <scope>NUCLEOTIDE SEQUENCE</scope>
    <source>
        <strain evidence="6">CBS 7841</strain>
    </source>
</reference>
<dbReference type="Gene3D" id="1.25.10.10">
    <property type="entry name" value="Leucine-rich Repeat Variant"/>
    <property type="match status" value="1"/>
</dbReference>
<name>A0AAJ8JUX0_9TREE</name>
<dbReference type="InterPro" id="IPR011989">
    <property type="entry name" value="ARM-like"/>
</dbReference>
<dbReference type="AlphaFoldDB" id="A0AAJ8JUX0"/>
<dbReference type="InterPro" id="IPR002553">
    <property type="entry name" value="Clathrin/coatomer_adapt-like_N"/>
</dbReference>
<keyword evidence="4" id="KW-0472">Membrane</keyword>
<dbReference type="EMBL" id="CP143787">
    <property type="protein sequence ID" value="WVN88925.1"/>
    <property type="molecule type" value="Genomic_DNA"/>
</dbReference>
<evidence type="ECO:0000259" key="5">
    <source>
        <dbReference type="Pfam" id="PF01602"/>
    </source>
</evidence>
<dbReference type="InterPro" id="IPR050840">
    <property type="entry name" value="Adaptor_Complx_Large_Subunit"/>
</dbReference>
<dbReference type="SUPFAM" id="SSF48371">
    <property type="entry name" value="ARM repeat"/>
    <property type="match status" value="1"/>
</dbReference>
<evidence type="ECO:0000313" key="6">
    <source>
        <dbReference type="EMBL" id="WVN88925.1"/>
    </source>
</evidence>
<organism evidence="6 7">
    <name type="scientific">Cryptococcus depauperatus CBS 7841</name>
    <dbReference type="NCBI Taxonomy" id="1295531"/>
    <lineage>
        <taxon>Eukaryota</taxon>
        <taxon>Fungi</taxon>
        <taxon>Dikarya</taxon>
        <taxon>Basidiomycota</taxon>
        <taxon>Agaricomycotina</taxon>
        <taxon>Tremellomycetes</taxon>
        <taxon>Tremellales</taxon>
        <taxon>Cryptococcaceae</taxon>
        <taxon>Cryptococcus</taxon>
    </lineage>
</organism>
<feature type="domain" description="Clathrin/coatomer adaptor adaptin-like N-terminal" evidence="5">
    <location>
        <begin position="81"/>
        <end position="605"/>
    </location>
</feature>
<keyword evidence="7" id="KW-1185">Reference proteome</keyword>
<gene>
    <name evidence="6" type="ORF">L203_104140</name>
</gene>
<dbReference type="PANTHER" id="PTHR22780">
    <property type="entry name" value="ADAPTIN, ALPHA/GAMMA/EPSILON"/>
    <property type="match status" value="1"/>
</dbReference>
<dbReference type="Pfam" id="PF01602">
    <property type="entry name" value="Adaptin_N"/>
    <property type="match status" value="1"/>
</dbReference>
<dbReference type="GO" id="GO:0012505">
    <property type="term" value="C:endomembrane system"/>
    <property type="evidence" value="ECO:0007669"/>
    <property type="project" value="UniProtKB-SubCell"/>
</dbReference>
<accession>A0AAJ8JUX0</accession>